<sequence length="171" mass="20133">MKKMIEYFNISSGNWYFQLVIVILLYLIINWIVGKFIRKGISKTIVTIASSVILTPIVYSIFVAIFFSFIFYEYHPELKFNSIEWSENKKDRHHMRKDLIESKLLIGKTKNEIVGILGKPENNFKIEMDTLKSWNYSMGSEGHGMGWKFHNLDLYFKNGKIDSINKTEFID</sequence>
<dbReference type="OrthoDB" id="1139344at2"/>
<evidence type="ECO:0000256" key="1">
    <source>
        <dbReference type="SAM" id="Phobius"/>
    </source>
</evidence>
<comment type="caution">
    <text evidence="2">The sequence shown here is derived from an EMBL/GenBank/DDBJ whole genome shotgun (WGS) entry which is preliminary data.</text>
</comment>
<dbReference type="EMBL" id="AAOG01000006">
    <property type="protein sequence ID" value="EAR11474.1"/>
    <property type="molecule type" value="Genomic_DNA"/>
</dbReference>
<evidence type="ECO:0000313" key="3">
    <source>
        <dbReference type="Proteomes" id="UP000003053"/>
    </source>
</evidence>
<evidence type="ECO:0000313" key="2">
    <source>
        <dbReference type="EMBL" id="EAR11474.1"/>
    </source>
</evidence>
<dbReference type="HOGENOM" id="CLU_1584984_0_0_10"/>
<dbReference type="AlphaFoldDB" id="A4C303"/>
<gene>
    <name evidence="2" type="ORF">PI23P_06021</name>
</gene>
<dbReference type="RefSeq" id="WP_004569825.1">
    <property type="nucleotide sequence ID" value="NZ_CH724148.1"/>
</dbReference>
<accession>A4C303</accession>
<keyword evidence="1" id="KW-0812">Transmembrane</keyword>
<dbReference type="Proteomes" id="UP000003053">
    <property type="component" value="Unassembled WGS sequence"/>
</dbReference>
<evidence type="ECO:0008006" key="4">
    <source>
        <dbReference type="Google" id="ProtNLM"/>
    </source>
</evidence>
<feature type="transmembrane region" description="Helical" evidence="1">
    <location>
        <begin position="45"/>
        <end position="72"/>
    </location>
</feature>
<keyword evidence="3" id="KW-1185">Reference proteome</keyword>
<reference evidence="2 3" key="1">
    <citation type="submission" date="2006-02" db="EMBL/GenBank/DDBJ databases">
        <authorList>
            <person name="Murray A."/>
            <person name="Staley J."/>
            <person name="Ferriera S."/>
            <person name="Johnson J."/>
            <person name="Kravitz S."/>
            <person name="Halpern A."/>
            <person name="Remington K."/>
            <person name="Beeson K."/>
            <person name="Tran B."/>
            <person name="Rogers Y.-H."/>
            <person name="Friedman R."/>
            <person name="Venter J.C."/>
        </authorList>
    </citation>
    <scope>NUCLEOTIDE SEQUENCE [LARGE SCALE GENOMIC DNA]</scope>
    <source>
        <strain evidence="2 3">23-P</strain>
    </source>
</reference>
<feature type="transmembrane region" description="Helical" evidence="1">
    <location>
        <begin position="15"/>
        <end position="33"/>
    </location>
</feature>
<dbReference type="eggNOG" id="ENOG5030IQE">
    <property type="taxonomic scope" value="Bacteria"/>
</dbReference>
<keyword evidence="1" id="KW-1133">Transmembrane helix</keyword>
<keyword evidence="1" id="KW-0472">Membrane</keyword>
<proteinExistence type="predicted"/>
<name>A4C303_9FLAO</name>
<organism evidence="2 3">
    <name type="scientific">Polaribacter irgensii 23-P</name>
    <dbReference type="NCBI Taxonomy" id="313594"/>
    <lineage>
        <taxon>Bacteria</taxon>
        <taxon>Pseudomonadati</taxon>
        <taxon>Bacteroidota</taxon>
        <taxon>Flavobacteriia</taxon>
        <taxon>Flavobacteriales</taxon>
        <taxon>Flavobacteriaceae</taxon>
    </lineage>
</organism>
<protein>
    <recommendedName>
        <fullName evidence="4">Lipoprotein SmpA/OmlA domain-containing protein</fullName>
    </recommendedName>
</protein>
<dbReference type="STRING" id="313594.PI23P_06021"/>